<dbReference type="EMBL" id="JAUIQD010000002">
    <property type="protein sequence ID" value="KAK3358837.1"/>
    <property type="molecule type" value="Genomic_DNA"/>
</dbReference>
<name>A0AAJ0MHC8_9PEZI</name>
<reference evidence="1" key="1">
    <citation type="journal article" date="2023" name="Mol. Phylogenet. Evol.">
        <title>Genome-scale phylogeny and comparative genomics of the fungal order Sordariales.</title>
        <authorList>
            <person name="Hensen N."/>
            <person name="Bonometti L."/>
            <person name="Westerberg I."/>
            <person name="Brannstrom I.O."/>
            <person name="Guillou S."/>
            <person name="Cros-Aarteil S."/>
            <person name="Calhoun S."/>
            <person name="Haridas S."/>
            <person name="Kuo A."/>
            <person name="Mondo S."/>
            <person name="Pangilinan J."/>
            <person name="Riley R."/>
            <person name="LaButti K."/>
            <person name="Andreopoulos B."/>
            <person name="Lipzen A."/>
            <person name="Chen C."/>
            <person name="Yan M."/>
            <person name="Daum C."/>
            <person name="Ng V."/>
            <person name="Clum A."/>
            <person name="Steindorff A."/>
            <person name="Ohm R.A."/>
            <person name="Martin F."/>
            <person name="Silar P."/>
            <person name="Natvig D.O."/>
            <person name="Lalanne C."/>
            <person name="Gautier V."/>
            <person name="Ament-Velasquez S.L."/>
            <person name="Kruys A."/>
            <person name="Hutchinson M.I."/>
            <person name="Powell A.J."/>
            <person name="Barry K."/>
            <person name="Miller A.N."/>
            <person name="Grigoriev I.V."/>
            <person name="Debuchy R."/>
            <person name="Gladieux P."/>
            <person name="Hiltunen Thoren M."/>
            <person name="Johannesson H."/>
        </authorList>
    </citation>
    <scope>NUCLEOTIDE SEQUENCE</scope>
    <source>
        <strain evidence="1">CBS 955.72</strain>
    </source>
</reference>
<evidence type="ECO:0000313" key="1">
    <source>
        <dbReference type="EMBL" id="KAK3358837.1"/>
    </source>
</evidence>
<sequence>MLHTVVPAPPPEYLPCAKLPEGNTMDQLDPECYAPPIRASVSASQRAKAPTEHLSPWRETTMILKRPSYVEDVEALDESEKVKKMLLGMRDSLAASVDMLGGKMDALVDMDVWAGRFEVDG</sequence>
<dbReference type="AlphaFoldDB" id="A0AAJ0MHC8"/>
<reference evidence="1" key="2">
    <citation type="submission" date="2023-06" db="EMBL/GenBank/DDBJ databases">
        <authorList>
            <consortium name="Lawrence Berkeley National Laboratory"/>
            <person name="Haridas S."/>
            <person name="Hensen N."/>
            <person name="Bonometti L."/>
            <person name="Westerberg I."/>
            <person name="Brannstrom I.O."/>
            <person name="Guillou S."/>
            <person name="Cros-Aarteil S."/>
            <person name="Calhoun S."/>
            <person name="Kuo A."/>
            <person name="Mondo S."/>
            <person name="Pangilinan J."/>
            <person name="Riley R."/>
            <person name="Labutti K."/>
            <person name="Andreopoulos B."/>
            <person name="Lipzen A."/>
            <person name="Chen C."/>
            <person name="Yanf M."/>
            <person name="Daum C."/>
            <person name="Ng V."/>
            <person name="Clum A."/>
            <person name="Steindorff A."/>
            <person name="Ohm R."/>
            <person name="Martin F."/>
            <person name="Silar P."/>
            <person name="Natvig D."/>
            <person name="Lalanne C."/>
            <person name="Gautier V."/>
            <person name="Ament-Velasquez S.L."/>
            <person name="Kruys A."/>
            <person name="Hutchinson M.I."/>
            <person name="Powell A.J."/>
            <person name="Barry K."/>
            <person name="Miller A.N."/>
            <person name="Grigoriev I.V."/>
            <person name="Debuchy R."/>
            <person name="Gladieux P."/>
            <person name="Thoren M.H."/>
            <person name="Johannesson H."/>
        </authorList>
    </citation>
    <scope>NUCLEOTIDE SEQUENCE</scope>
    <source>
        <strain evidence="1">CBS 955.72</strain>
    </source>
</reference>
<comment type="caution">
    <text evidence="1">The sequence shown here is derived from an EMBL/GenBank/DDBJ whole genome shotgun (WGS) entry which is preliminary data.</text>
</comment>
<accession>A0AAJ0MHC8</accession>
<protein>
    <submittedName>
        <fullName evidence="1">Uncharacterized protein</fullName>
    </submittedName>
</protein>
<keyword evidence="2" id="KW-1185">Reference proteome</keyword>
<proteinExistence type="predicted"/>
<gene>
    <name evidence="1" type="ORF">B0T25DRAFT_531276</name>
</gene>
<evidence type="ECO:0000313" key="2">
    <source>
        <dbReference type="Proteomes" id="UP001275084"/>
    </source>
</evidence>
<dbReference type="Proteomes" id="UP001275084">
    <property type="component" value="Unassembled WGS sequence"/>
</dbReference>
<organism evidence="1 2">
    <name type="scientific">Lasiosphaeria hispida</name>
    <dbReference type="NCBI Taxonomy" id="260671"/>
    <lineage>
        <taxon>Eukaryota</taxon>
        <taxon>Fungi</taxon>
        <taxon>Dikarya</taxon>
        <taxon>Ascomycota</taxon>
        <taxon>Pezizomycotina</taxon>
        <taxon>Sordariomycetes</taxon>
        <taxon>Sordariomycetidae</taxon>
        <taxon>Sordariales</taxon>
        <taxon>Lasiosphaeriaceae</taxon>
        <taxon>Lasiosphaeria</taxon>
    </lineage>
</organism>